<dbReference type="EMBL" id="UAUF01000007">
    <property type="protein sequence ID" value="SPZ02534.1"/>
    <property type="molecule type" value="Genomic_DNA"/>
</dbReference>
<reference evidence="4 5" key="1">
    <citation type="submission" date="2018-06" db="EMBL/GenBank/DDBJ databases">
        <authorList>
            <consortium name="Pathogen Informatics"/>
            <person name="Doyle S."/>
        </authorList>
    </citation>
    <scope>NUCLEOTIDE SEQUENCE [LARGE SCALE GENOMIC DNA]</scope>
    <source>
        <strain evidence="4 5">NCTC11842</strain>
    </source>
</reference>
<evidence type="ECO:0000313" key="4">
    <source>
        <dbReference type="EMBL" id="SPZ02534.1"/>
    </source>
</evidence>
<dbReference type="InterPro" id="IPR011344">
    <property type="entry name" value="ssDNA-bd"/>
</dbReference>
<feature type="region of interest" description="Disordered" evidence="3">
    <location>
        <begin position="1"/>
        <end position="23"/>
    </location>
</feature>
<dbReference type="InterPro" id="IPR012340">
    <property type="entry name" value="NA-bd_OB-fold"/>
</dbReference>
<evidence type="ECO:0000313" key="5">
    <source>
        <dbReference type="Proteomes" id="UP000250443"/>
    </source>
</evidence>
<dbReference type="GO" id="GO:0006260">
    <property type="term" value="P:DNA replication"/>
    <property type="evidence" value="ECO:0007669"/>
    <property type="project" value="InterPro"/>
</dbReference>
<dbReference type="AlphaFoldDB" id="A0A2X2C5D8"/>
<dbReference type="CDD" id="cd04496">
    <property type="entry name" value="SSB_OBF"/>
    <property type="match status" value="1"/>
</dbReference>
<keyword evidence="1 2" id="KW-0238">DNA-binding</keyword>
<dbReference type="RefSeq" id="WP_112297557.1">
    <property type="nucleotide sequence ID" value="NZ_UAUF01000007.1"/>
</dbReference>
<dbReference type="GO" id="GO:0003697">
    <property type="term" value="F:single-stranded DNA binding"/>
    <property type="evidence" value="ECO:0007669"/>
    <property type="project" value="InterPro"/>
</dbReference>
<name>A0A2X2C5D8_PSELU</name>
<dbReference type="PROSITE" id="PS50935">
    <property type="entry name" value="SSB"/>
    <property type="match status" value="1"/>
</dbReference>
<evidence type="ECO:0000256" key="3">
    <source>
        <dbReference type="SAM" id="MobiDB-lite"/>
    </source>
</evidence>
<gene>
    <name evidence="4" type="primary">ssb_1</name>
    <name evidence="4" type="ORF">NCTC11842_00653</name>
</gene>
<organism evidence="4 5">
    <name type="scientific">Pseudomonas luteola</name>
    <dbReference type="NCBI Taxonomy" id="47886"/>
    <lineage>
        <taxon>Bacteria</taxon>
        <taxon>Pseudomonadati</taxon>
        <taxon>Pseudomonadota</taxon>
        <taxon>Gammaproteobacteria</taxon>
        <taxon>Pseudomonadales</taxon>
        <taxon>Pseudomonadaceae</taxon>
        <taxon>Pseudomonas</taxon>
    </lineage>
</organism>
<dbReference type="PIRSF" id="PIRSF002070">
    <property type="entry name" value="SSB"/>
    <property type="match status" value="1"/>
</dbReference>
<evidence type="ECO:0000256" key="1">
    <source>
        <dbReference type="ARBA" id="ARBA00023125"/>
    </source>
</evidence>
<protein>
    <recommendedName>
        <fullName evidence="2">Single-stranded DNA-binding protein</fullName>
    </recommendedName>
</protein>
<sequence>MATDFSGEGNIGSQPEFLEFPNPGGEPRRLLRLNVYFDNLVPHGQGEFEDRGGFWANVEWWHRDAKQFASVFSKGMRVIVPGKIILDQWTDNQNEERSAFKIRADRIGILPHRIESVCLQPPKYTNVSENSSNTSPR</sequence>
<dbReference type="Pfam" id="PF00436">
    <property type="entry name" value="SSB"/>
    <property type="match status" value="1"/>
</dbReference>
<dbReference type="InterPro" id="IPR000424">
    <property type="entry name" value="Primosome_PriB/ssb"/>
</dbReference>
<dbReference type="Proteomes" id="UP000250443">
    <property type="component" value="Unassembled WGS sequence"/>
</dbReference>
<evidence type="ECO:0000256" key="2">
    <source>
        <dbReference type="PIRNR" id="PIRNR002070"/>
    </source>
</evidence>
<accession>A0A2X2C5D8</accession>
<dbReference type="NCBIfam" id="NF006039">
    <property type="entry name" value="PRK08182.1"/>
    <property type="match status" value="1"/>
</dbReference>
<dbReference type="Gene3D" id="2.40.50.140">
    <property type="entry name" value="Nucleic acid-binding proteins"/>
    <property type="match status" value="1"/>
</dbReference>
<proteinExistence type="predicted"/>
<dbReference type="SUPFAM" id="SSF50249">
    <property type="entry name" value="Nucleic acid-binding proteins"/>
    <property type="match status" value="1"/>
</dbReference>